<dbReference type="InterPro" id="IPR013096">
    <property type="entry name" value="Cupin_2"/>
</dbReference>
<keyword evidence="3" id="KW-1185">Reference proteome</keyword>
<dbReference type="RefSeq" id="WP_322425394.1">
    <property type="nucleotide sequence ID" value="NZ_JAXQPW010000007.1"/>
</dbReference>
<dbReference type="Proteomes" id="UP001291999">
    <property type="component" value="Unassembled WGS sequence"/>
</dbReference>
<organism evidence="2 3">
    <name type="scientific">Nocardioides renjunii</name>
    <dbReference type="NCBI Taxonomy" id="3095075"/>
    <lineage>
        <taxon>Bacteria</taxon>
        <taxon>Bacillati</taxon>
        <taxon>Actinomycetota</taxon>
        <taxon>Actinomycetes</taxon>
        <taxon>Propionibacteriales</taxon>
        <taxon>Nocardioidaceae</taxon>
        <taxon>Nocardioides</taxon>
    </lineage>
</organism>
<name>A0ABU5KFD1_9ACTN</name>
<accession>A0ABU5KFD1</accession>
<gene>
    <name evidence="2" type="ORF">SFC79_17995</name>
</gene>
<evidence type="ECO:0000259" key="1">
    <source>
        <dbReference type="Pfam" id="PF07883"/>
    </source>
</evidence>
<dbReference type="PANTHER" id="PTHR36440:SF1">
    <property type="entry name" value="PUTATIVE (AFU_ORTHOLOGUE AFUA_8G07350)-RELATED"/>
    <property type="match status" value="1"/>
</dbReference>
<comment type="caution">
    <text evidence="2">The sequence shown here is derived from an EMBL/GenBank/DDBJ whole genome shotgun (WGS) entry which is preliminary data.</text>
</comment>
<dbReference type="PANTHER" id="PTHR36440">
    <property type="entry name" value="PUTATIVE (AFU_ORTHOLOGUE AFUA_8G07350)-RELATED"/>
    <property type="match status" value="1"/>
</dbReference>
<dbReference type="Gene3D" id="2.60.120.10">
    <property type="entry name" value="Jelly Rolls"/>
    <property type="match status" value="1"/>
</dbReference>
<dbReference type="InterPro" id="IPR053146">
    <property type="entry name" value="QDO-like"/>
</dbReference>
<proteinExistence type="predicted"/>
<evidence type="ECO:0000313" key="3">
    <source>
        <dbReference type="Proteomes" id="UP001291999"/>
    </source>
</evidence>
<feature type="domain" description="Cupin type-2" evidence="1">
    <location>
        <begin position="35"/>
        <end position="98"/>
    </location>
</feature>
<protein>
    <submittedName>
        <fullName evidence="2">Cupin domain-containing protein</fullName>
    </submittedName>
</protein>
<dbReference type="InterPro" id="IPR011051">
    <property type="entry name" value="RmlC_Cupin_sf"/>
</dbReference>
<dbReference type="SUPFAM" id="SSF51182">
    <property type="entry name" value="RmlC-like cupins"/>
    <property type="match status" value="1"/>
</dbReference>
<dbReference type="EMBL" id="JAXQPW010000007">
    <property type="protein sequence ID" value="MDZ5663673.1"/>
    <property type="molecule type" value="Genomic_DNA"/>
</dbReference>
<dbReference type="Pfam" id="PF07883">
    <property type="entry name" value="Cupin_2"/>
    <property type="match status" value="1"/>
</dbReference>
<evidence type="ECO:0000313" key="2">
    <source>
        <dbReference type="EMBL" id="MDZ5663673.1"/>
    </source>
</evidence>
<sequence>MTYPVIQNPVTKERGIVRRTPSDEHPGLIADLYAAPGAAVVGEHTHPHSTESFTVVRGELRMTLDGEERAVEPGRRVVIPPGTPHDWWNAGTETAYVILEVDPGARFEAMIRNLFGLASDGRTDDTGRPSLLQSALLGREFDDVIRFTSPPRAIQRPLFAALTPLARRTGLRGCYPHYLGDTGETVDEIEALPPEVAALVPGL</sequence>
<reference evidence="2 3" key="1">
    <citation type="submission" date="2023-11" db="EMBL/GenBank/DDBJ databases">
        <title>Novel species in genus Nocardioides.</title>
        <authorList>
            <person name="Zhou H."/>
        </authorList>
    </citation>
    <scope>NUCLEOTIDE SEQUENCE [LARGE SCALE GENOMIC DNA]</scope>
    <source>
        <strain evidence="2 3">S-58</strain>
    </source>
</reference>
<dbReference type="InterPro" id="IPR014710">
    <property type="entry name" value="RmlC-like_jellyroll"/>
</dbReference>